<evidence type="ECO:0000256" key="4">
    <source>
        <dbReference type="ARBA" id="ARBA00022801"/>
    </source>
</evidence>
<keyword evidence="2" id="KW-0507">mRNA processing</keyword>
<feature type="domain" description="Metallo-beta-lactamase" evidence="7">
    <location>
        <begin position="50"/>
        <end position="246"/>
    </location>
</feature>
<evidence type="ECO:0000313" key="9">
    <source>
        <dbReference type="EMBL" id="ETO20945.1"/>
    </source>
</evidence>
<keyword evidence="6" id="KW-1133">Transmembrane helix</keyword>
<dbReference type="GO" id="GO:0004534">
    <property type="term" value="F:5'-3' RNA exonuclease activity"/>
    <property type="evidence" value="ECO:0007669"/>
    <property type="project" value="TreeGrafter"/>
</dbReference>
<keyword evidence="6" id="KW-0812">Transmembrane</keyword>
<reference evidence="9 10" key="1">
    <citation type="journal article" date="2013" name="Curr. Biol.">
        <title>The Genome of the Foraminiferan Reticulomyxa filosa.</title>
        <authorList>
            <person name="Glockner G."/>
            <person name="Hulsmann N."/>
            <person name="Schleicher M."/>
            <person name="Noegel A.A."/>
            <person name="Eichinger L."/>
            <person name="Gallinger C."/>
            <person name="Pawlowski J."/>
            <person name="Sierra R."/>
            <person name="Euteneuer U."/>
            <person name="Pillet L."/>
            <person name="Moustafa A."/>
            <person name="Platzer M."/>
            <person name="Groth M."/>
            <person name="Szafranski K."/>
            <person name="Schliwa M."/>
        </authorList>
    </citation>
    <scope>NUCLEOTIDE SEQUENCE [LARGE SCALE GENOMIC DNA]</scope>
</reference>
<feature type="transmembrane region" description="Helical" evidence="6">
    <location>
        <begin position="269"/>
        <end position="286"/>
    </location>
</feature>
<dbReference type="PANTHER" id="PTHR11203:SF11">
    <property type="entry name" value="CLEAVAGE AND POLYADENYLATION SPECIFICITY FACTOR SUBUNIT 3"/>
    <property type="match status" value="1"/>
</dbReference>
<dbReference type="OMA" id="CKQHITL"/>
<keyword evidence="3" id="KW-0540">Nuclease</keyword>
<evidence type="ECO:0008006" key="11">
    <source>
        <dbReference type="Google" id="ProtNLM"/>
    </source>
</evidence>
<dbReference type="AlphaFoldDB" id="X6N3U7"/>
<dbReference type="Proteomes" id="UP000023152">
    <property type="component" value="Unassembled WGS sequence"/>
</dbReference>
<evidence type="ECO:0000313" key="10">
    <source>
        <dbReference type="Proteomes" id="UP000023152"/>
    </source>
</evidence>
<dbReference type="InterPro" id="IPR001279">
    <property type="entry name" value="Metallo-B-lactamas"/>
</dbReference>
<proteinExistence type="predicted"/>
<feature type="domain" description="Beta-Casp" evidence="8">
    <location>
        <begin position="318"/>
        <end position="439"/>
    </location>
</feature>
<dbReference type="GO" id="GO:0003723">
    <property type="term" value="F:RNA binding"/>
    <property type="evidence" value="ECO:0007669"/>
    <property type="project" value="TreeGrafter"/>
</dbReference>
<keyword evidence="10" id="KW-1185">Reference proteome</keyword>
<dbReference type="InterPro" id="IPR022712">
    <property type="entry name" value="Beta_Casp"/>
</dbReference>
<evidence type="ECO:0000259" key="8">
    <source>
        <dbReference type="SMART" id="SM01027"/>
    </source>
</evidence>
<dbReference type="FunFam" id="3.40.50.10890:FF:000001">
    <property type="entry name" value="Cleavage and polyadenylation specificity factor subunit 3"/>
    <property type="match status" value="1"/>
</dbReference>
<evidence type="ECO:0000256" key="5">
    <source>
        <dbReference type="ARBA" id="ARBA00023242"/>
    </source>
</evidence>
<evidence type="ECO:0000256" key="6">
    <source>
        <dbReference type="SAM" id="Phobius"/>
    </source>
</evidence>
<dbReference type="Gene3D" id="3.60.15.10">
    <property type="entry name" value="Ribonuclease Z/Hydroxyacylglutathione hydrolase-like"/>
    <property type="match status" value="1"/>
</dbReference>
<evidence type="ECO:0000256" key="1">
    <source>
        <dbReference type="ARBA" id="ARBA00004123"/>
    </source>
</evidence>
<keyword evidence="4" id="KW-0378">Hydrolase</keyword>
<dbReference type="EMBL" id="ASPP01012081">
    <property type="protein sequence ID" value="ETO20945.1"/>
    <property type="molecule type" value="Genomic_DNA"/>
</dbReference>
<evidence type="ECO:0000259" key="7">
    <source>
        <dbReference type="SMART" id="SM00849"/>
    </source>
</evidence>
<dbReference type="Pfam" id="PF16661">
    <property type="entry name" value="Lactamase_B_6"/>
    <property type="match status" value="1"/>
</dbReference>
<dbReference type="PANTHER" id="PTHR11203">
    <property type="entry name" value="CLEAVAGE AND POLYADENYLATION SPECIFICITY FACTOR FAMILY MEMBER"/>
    <property type="match status" value="1"/>
</dbReference>
<dbReference type="GO" id="GO:0005847">
    <property type="term" value="C:mRNA cleavage and polyadenylation specificity factor complex"/>
    <property type="evidence" value="ECO:0007669"/>
    <property type="project" value="TreeGrafter"/>
</dbReference>
<gene>
    <name evidence="9" type="ORF">RFI_16258</name>
</gene>
<dbReference type="SMART" id="SM00849">
    <property type="entry name" value="Lactamase_B"/>
    <property type="match status" value="1"/>
</dbReference>
<dbReference type="Pfam" id="PF10996">
    <property type="entry name" value="Beta-Casp"/>
    <property type="match status" value="1"/>
</dbReference>
<dbReference type="InterPro" id="IPR021718">
    <property type="entry name" value="CPSF73-100_C"/>
</dbReference>
<evidence type="ECO:0000256" key="3">
    <source>
        <dbReference type="ARBA" id="ARBA00022722"/>
    </source>
</evidence>
<feature type="non-terminal residue" evidence="9">
    <location>
        <position position="611"/>
    </location>
</feature>
<sequence>MQMKHTVVVDNDENIIVPRTGLKRRIHLEGNESNSDYLQIIPLGAGQEVGRSCIVLKYKGKCVMLDCGLHPAFKGAQSMPYLDNINIDEIDLLLVTHFHLDHSACLPYFLEKTNFNAPCFMTHPTKSIYKLILQDFIKVSTLSIDDKVLFGEKELNASMDKIQCIDFHMDKVVNGIRFKAFHAGHVLGAAMFIIQIANVKILYTGSKQNNNNNKTTAIQIVCIQKNSNDNKKGRERGGEGRIEPKKKNKNFLFYFFFKSHAKLPKKKNLFIFFALFFFKNFFIIIIKKSREREFTRHVHDIVRRGGRCLIPVFALGRAQELLLILDEYWSANSSLHRVPIYYASALAKKCLQVYSTYIGMMHPKMQQQYQVRNPFEFRHVTNLKGRYQFRDDGPSVVFASPGMLQNGLSRELFELWCSDRKNGLVIPGYAVEGTMAKEVQHEPSHIDSLRGGKLPLRMSVHYTKQFIRTLKPTHVILVHGERTAMSRVKKSLEKQYFKDGIQISSPANCQAVEIEFRKDKKCKVIGRLCEEHDSNLNNGDFITGVLVRKEDDYTYHLMSSDDLSKYTWLEPVKIQQSLMIPFQQSFTALSKFIARIYDIHYIRHEKISKRH</sequence>
<keyword evidence="6" id="KW-0472">Membrane</keyword>
<dbReference type="Gene3D" id="3.40.50.10890">
    <property type="match status" value="1"/>
</dbReference>
<comment type="caution">
    <text evidence="9">The sequence shown here is derived from an EMBL/GenBank/DDBJ whole genome shotgun (WGS) entry which is preliminary data.</text>
</comment>
<dbReference type="InterPro" id="IPR011108">
    <property type="entry name" value="RMMBL"/>
</dbReference>
<evidence type="ECO:0000256" key="2">
    <source>
        <dbReference type="ARBA" id="ARBA00022664"/>
    </source>
</evidence>
<keyword evidence="5" id="KW-0539">Nucleus</keyword>
<protein>
    <recommendedName>
        <fullName evidence="11">Cleavage and polyadenylation specificity factor</fullName>
    </recommendedName>
</protein>
<dbReference type="SMART" id="SM01027">
    <property type="entry name" value="Beta-Casp"/>
    <property type="match status" value="1"/>
</dbReference>
<dbReference type="GO" id="GO:0006398">
    <property type="term" value="P:mRNA 3'-end processing by stem-loop binding and cleavage"/>
    <property type="evidence" value="ECO:0007669"/>
    <property type="project" value="TreeGrafter"/>
</dbReference>
<dbReference type="Pfam" id="PF11718">
    <property type="entry name" value="CPSF73-100_C"/>
    <property type="match status" value="1"/>
</dbReference>
<name>X6N3U7_RETFI</name>
<comment type="subcellular location">
    <subcellularLocation>
        <location evidence="1">Nucleus</location>
    </subcellularLocation>
</comment>
<dbReference type="Pfam" id="PF07521">
    <property type="entry name" value="RMMBL"/>
    <property type="match status" value="1"/>
</dbReference>
<dbReference type="SUPFAM" id="SSF56281">
    <property type="entry name" value="Metallo-hydrolase/oxidoreductase"/>
    <property type="match status" value="1"/>
</dbReference>
<dbReference type="GO" id="GO:0004521">
    <property type="term" value="F:RNA endonuclease activity"/>
    <property type="evidence" value="ECO:0007669"/>
    <property type="project" value="TreeGrafter"/>
</dbReference>
<organism evidence="9 10">
    <name type="scientific">Reticulomyxa filosa</name>
    <dbReference type="NCBI Taxonomy" id="46433"/>
    <lineage>
        <taxon>Eukaryota</taxon>
        <taxon>Sar</taxon>
        <taxon>Rhizaria</taxon>
        <taxon>Retaria</taxon>
        <taxon>Foraminifera</taxon>
        <taxon>Monothalamids</taxon>
        <taxon>Reticulomyxidae</taxon>
        <taxon>Reticulomyxa</taxon>
    </lineage>
</organism>
<accession>X6N3U7</accession>
<dbReference type="InterPro" id="IPR036866">
    <property type="entry name" value="RibonucZ/Hydroxyglut_hydro"/>
</dbReference>
<dbReference type="OrthoDB" id="10249535at2759"/>
<dbReference type="InterPro" id="IPR050698">
    <property type="entry name" value="MBL"/>
</dbReference>